<dbReference type="InterPro" id="IPR001579">
    <property type="entry name" value="Glyco_hydro_18_chit_AS"/>
</dbReference>
<keyword evidence="5" id="KW-0732">Signal</keyword>
<dbReference type="Proteomes" id="UP000054047">
    <property type="component" value="Unassembled WGS sequence"/>
</dbReference>
<dbReference type="PANTHER" id="PTHR46073">
    <property type="entry name" value="CHITINASE"/>
    <property type="match status" value="1"/>
</dbReference>
<dbReference type="GO" id="GO:0005576">
    <property type="term" value="C:extracellular region"/>
    <property type="evidence" value="ECO:0007669"/>
    <property type="project" value="UniProtKB-SubCell"/>
</dbReference>
<dbReference type="GO" id="GO:0004568">
    <property type="term" value="F:chitinase activity"/>
    <property type="evidence" value="ECO:0007669"/>
    <property type="project" value="UniProtKB-ARBA"/>
</dbReference>
<evidence type="ECO:0000313" key="11">
    <source>
        <dbReference type="EMBL" id="KIH54844.1"/>
    </source>
</evidence>
<dbReference type="PANTHER" id="PTHR46073:SF1">
    <property type="entry name" value="GH18 DOMAIN-CONTAINING PROTEIN-RELATED"/>
    <property type="match status" value="1"/>
</dbReference>
<comment type="similarity">
    <text evidence="9">Belongs to the glycosyl hydrolase 18 family.</text>
</comment>
<dbReference type="AlphaFoldDB" id="A0A0C2G7G3"/>
<reference evidence="11 12" key="1">
    <citation type="submission" date="2013-12" db="EMBL/GenBank/DDBJ databases">
        <title>Draft genome of the parsitic nematode Ancylostoma duodenale.</title>
        <authorList>
            <person name="Mitreva M."/>
        </authorList>
    </citation>
    <scope>NUCLEOTIDE SEQUENCE [LARGE SCALE GENOMIC DNA]</scope>
    <source>
        <strain evidence="11 12">Zhejiang</strain>
    </source>
</reference>
<dbReference type="SMART" id="SM00636">
    <property type="entry name" value="Glyco_18"/>
    <property type="match status" value="1"/>
</dbReference>
<keyword evidence="12" id="KW-1185">Reference proteome</keyword>
<evidence type="ECO:0000313" key="12">
    <source>
        <dbReference type="Proteomes" id="UP000054047"/>
    </source>
</evidence>
<dbReference type="Pfam" id="PF00704">
    <property type="entry name" value="Glyco_hydro_18"/>
    <property type="match status" value="1"/>
</dbReference>
<evidence type="ECO:0000259" key="10">
    <source>
        <dbReference type="PROSITE" id="PS51910"/>
    </source>
</evidence>
<comment type="subcellular location">
    <subcellularLocation>
        <location evidence="1">Secreted</location>
    </subcellularLocation>
</comment>
<evidence type="ECO:0000256" key="2">
    <source>
        <dbReference type="ARBA" id="ARBA00005581"/>
    </source>
</evidence>
<evidence type="ECO:0000256" key="4">
    <source>
        <dbReference type="ARBA" id="ARBA00022525"/>
    </source>
</evidence>
<accession>A0A0C2G7G3</accession>
<proteinExistence type="inferred from homology"/>
<dbReference type="GO" id="GO:0006032">
    <property type="term" value="P:chitin catabolic process"/>
    <property type="evidence" value="ECO:0007669"/>
    <property type="project" value="UniProtKB-ARBA"/>
</dbReference>
<dbReference type="GO" id="GO:0005975">
    <property type="term" value="P:carbohydrate metabolic process"/>
    <property type="evidence" value="ECO:0007669"/>
    <property type="project" value="InterPro"/>
</dbReference>
<dbReference type="EMBL" id="KN738366">
    <property type="protein sequence ID" value="KIH54844.1"/>
    <property type="molecule type" value="Genomic_DNA"/>
</dbReference>
<feature type="domain" description="GH18" evidence="10">
    <location>
        <begin position="116"/>
        <end position="373"/>
    </location>
</feature>
<dbReference type="InterPro" id="IPR001223">
    <property type="entry name" value="Glyco_hydro18_cat"/>
</dbReference>
<evidence type="ECO:0000256" key="3">
    <source>
        <dbReference type="ARBA" id="ARBA00022471"/>
    </source>
</evidence>
<feature type="non-terminal residue" evidence="11">
    <location>
        <position position="373"/>
    </location>
</feature>
<name>A0A0C2G7G3_9BILA</name>
<dbReference type="PROSITE" id="PS01095">
    <property type="entry name" value="GH18_1"/>
    <property type="match status" value="1"/>
</dbReference>
<organism evidence="11 12">
    <name type="scientific">Ancylostoma duodenale</name>
    <dbReference type="NCBI Taxonomy" id="51022"/>
    <lineage>
        <taxon>Eukaryota</taxon>
        <taxon>Metazoa</taxon>
        <taxon>Ecdysozoa</taxon>
        <taxon>Nematoda</taxon>
        <taxon>Chromadorea</taxon>
        <taxon>Rhabditida</taxon>
        <taxon>Rhabditina</taxon>
        <taxon>Rhabditomorpha</taxon>
        <taxon>Strongyloidea</taxon>
        <taxon>Ancylostomatidae</taxon>
        <taxon>Ancylostomatinae</taxon>
        <taxon>Ancylostoma</taxon>
    </lineage>
</organism>
<evidence type="ECO:0000256" key="6">
    <source>
        <dbReference type="ARBA" id="ARBA00022801"/>
    </source>
</evidence>
<dbReference type="InterPro" id="IPR017853">
    <property type="entry name" value="GH"/>
</dbReference>
<evidence type="ECO:0000256" key="5">
    <source>
        <dbReference type="ARBA" id="ARBA00022729"/>
    </source>
</evidence>
<keyword evidence="6 8" id="KW-0378">Hydrolase</keyword>
<dbReference type="SUPFAM" id="SSF51445">
    <property type="entry name" value="(Trans)glycosidases"/>
    <property type="match status" value="1"/>
</dbReference>
<dbReference type="GO" id="GO:0060320">
    <property type="term" value="P:rejection of self pollen"/>
    <property type="evidence" value="ECO:0007669"/>
    <property type="project" value="UniProtKB-KW"/>
</dbReference>
<gene>
    <name evidence="11" type="ORF">ANCDUO_15007</name>
</gene>
<keyword evidence="7 8" id="KW-0326">Glycosidase</keyword>
<evidence type="ECO:0000256" key="9">
    <source>
        <dbReference type="RuleBase" id="RU004453"/>
    </source>
</evidence>
<dbReference type="PROSITE" id="PS51910">
    <property type="entry name" value="GH18_2"/>
    <property type="match status" value="1"/>
</dbReference>
<sequence>MQSYKCWKQWEEELDMHAFAFVPYWATLFVCQFLDPNQQMIGFDVYGGKSGKRGKKNFYYSIRNDGIYYGDERGEENELIQRWDTPCVDSDEEDMMLADSSVPTGTSSVPAADCGKRIVGYYTGWGTREATVDQIRLLTHVIFAFVATYPDGSIGFGAVSDEPNQDDAVQAEQRFTDLRRKARIANAGVKIFFAVGGWGNSQHFSTIAADRKKRAKFVDQVADFLRNQRIDGIDIDWEYPVTGGAKEGVPADKQNYILLLKELRERLTKLATELDRDVPYEITIASAAGEWNIKPGYDLKSVTQYVDFINVMTYDYYGAWGSQWGAYTGPPSPLYYGAPSGYSGKLNADFSMKYYTCRTGKPSKLNMGVPFYG</sequence>
<dbReference type="Pfam" id="PF05938">
    <property type="entry name" value="Self-incomp_S1"/>
    <property type="match status" value="1"/>
</dbReference>
<keyword evidence="3" id="KW-0713">Self-incompatibility</keyword>
<dbReference type="Gene3D" id="3.20.20.80">
    <property type="entry name" value="Glycosidases"/>
    <property type="match status" value="1"/>
</dbReference>
<protein>
    <submittedName>
        <fullName evidence="11">Glycosyl hydrolase, family 18</fullName>
    </submittedName>
</protein>
<evidence type="ECO:0000256" key="1">
    <source>
        <dbReference type="ARBA" id="ARBA00004613"/>
    </source>
</evidence>
<comment type="similarity">
    <text evidence="2">Belongs to the plant self-incompatibility (S1) protein family.</text>
</comment>
<keyword evidence="4" id="KW-0964">Secreted</keyword>
<dbReference type="InterPro" id="IPR011583">
    <property type="entry name" value="Chitinase_II/V-like_cat"/>
</dbReference>
<evidence type="ECO:0000256" key="8">
    <source>
        <dbReference type="RuleBase" id="RU000489"/>
    </source>
</evidence>
<evidence type="ECO:0000256" key="7">
    <source>
        <dbReference type="ARBA" id="ARBA00023295"/>
    </source>
</evidence>
<dbReference type="OrthoDB" id="10063355at2759"/>
<dbReference type="GO" id="GO:0008061">
    <property type="term" value="F:chitin binding"/>
    <property type="evidence" value="ECO:0007669"/>
    <property type="project" value="InterPro"/>
</dbReference>
<dbReference type="InterPro" id="IPR010264">
    <property type="entry name" value="Self-incomp_S1"/>
</dbReference>